<dbReference type="AlphaFoldDB" id="A0A846M303"/>
<keyword evidence="3" id="KW-1185">Reference proteome</keyword>
<evidence type="ECO:0000313" key="3">
    <source>
        <dbReference type="Proteomes" id="UP000576821"/>
    </source>
</evidence>
<dbReference type="Proteomes" id="UP000576821">
    <property type="component" value="Unassembled WGS sequence"/>
</dbReference>
<accession>A0A846M303</accession>
<protein>
    <submittedName>
        <fullName evidence="2">Uncharacterized protein</fullName>
    </submittedName>
</protein>
<sequence length="95" mass="10328">MGLDLRQPKVPSRTWMSPQTRPGIMPVAQCRRQGLLIVRRGGATGYLRIGACQNIFVCSPQLTKREVHQSSTFALLPAAAQGEKQGDLIVGDPSL</sequence>
<organism evidence="2 3">
    <name type="scientific">Sphingobium vermicomposti</name>
    <dbReference type="NCBI Taxonomy" id="529005"/>
    <lineage>
        <taxon>Bacteria</taxon>
        <taxon>Pseudomonadati</taxon>
        <taxon>Pseudomonadota</taxon>
        <taxon>Alphaproteobacteria</taxon>
        <taxon>Sphingomonadales</taxon>
        <taxon>Sphingomonadaceae</taxon>
        <taxon>Sphingobium</taxon>
    </lineage>
</organism>
<dbReference type="EMBL" id="JAASQR010000002">
    <property type="protein sequence ID" value="NIJ16309.1"/>
    <property type="molecule type" value="Genomic_DNA"/>
</dbReference>
<gene>
    <name evidence="2" type="ORF">FHS54_001275</name>
</gene>
<evidence type="ECO:0000313" key="2">
    <source>
        <dbReference type="EMBL" id="NIJ16309.1"/>
    </source>
</evidence>
<feature type="region of interest" description="Disordered" evidence="1">
    <location>
        <begin position="1"/>
        <end position="22"/>
    </location>
</feature>
<name>A0A846M303_9SPHN</name>
<proteinExistence type="predicted"/>
<comment type="caution">
    <text evidence="2">The sequence shown here is derived from an EMBL/GenBank/DDBJ whole genome shotgun (WGS) entry which is preliminary data.</text>
</comment>
<reference evidence="2 3" key="1">
    <citation type="submission" date="2020-03" db="EMBL/GenBank/DDBJ databases">
        <title>Genomic Encyclopedia of Type Strains, Phase IV (KMG-IV): sequencing the most valuable type-strain genomes for metagenomic binning, comparative biology and taxonomic classification.</title>
        <authorList>
            <person name="Goeker M."/>
        </authorList>
    </citation>
    <scope>NUCLEOTIDE SEQUENCE [LARGE SCALE GENOMIC DNA]</scope>
    <source>
        <strain evidence="2 3">DSM 21299</strain>
    </source>
</reference>
<evidence type="ECO:0000256" key="1">
    <source>
        <dbReference type="SAM" id="MobiDB-lite"/>
    </source>
</evidence>